<evidence type="ECO:0000313" key="3">
    <source>
        <dbReference type="EMBL" id="APC18313.1"/>
    </source>
</evidence>
<proteinExistence type="predicted"/>
<reference evidence="4" key="1">
    <citation type="submission" date="2016-10" db="EMBL/GenBank/DDBJ databases">
        <title>Pseudomonas frederiksbergensis ERGS4:02 complete genome.</title>
        <authorList>
            <person name="Kumar R."/>
            <person name="Acharya V."/>
            <person name="Singh D."/>
        </authorList>
    </citation>
    <scope>NUCLEOTIDE SEQUENCE [LARGE SCALE GENOMIC DNA]</scope>
    <source>
        <strain evidence="4">ERGS4:02</strain>
    </source>
</reference>
<feature type="domain" description="Antitoxin Xre-like helix-turn-helix" evidence="2">
    <location>
        <begin position="32"/>
        <end position="89"/>
    </location>
</feature>
<dbReference type="NCBIfam" id="TIGR02293">
    <property type="entry name" value="TAS_TIGR02293"/>
    <property type="match status" value="1"/>
</dbReference>
<feature type="domain" description="Antitoxin Xre/MbcA/ParS-like toxin-binding" evidence="1">
    <location>
        <begin position="97"/>
        <end position="146"/>
    </location>
</feature>
<dbReference type="GeneID" id="46911007"/>
<dbReference type="AlphaFoldDB" id="A0A1J0EQD6"/>
<dbReference type="Pfam" id="PF20432">
    <property type="entry name" value="Xre-like-HTH"/>
    <property type="match status" value="1"/>
</dbReference>
<dbReference type="InterPro" id="IPR046847">
    <property type="entry name" value="Xre-like_HTH"/>
</dbReference>
<dbReference type="Pfam" id="PF09722">
    <property type="entry name" value="Xre_MbcA_ParS_C"/>
    <property type="match status" value="1"/>
</dbReference>
<dbReference type="GO" id="GO:0003677">
    <property type="term" value="F:DNA binding"/>
    <property type="evidence" value="ECO:0007669"/>
    <property type="project" value="InterPro"/>
</dbReference>
<sequence>MFAEVMCDKAYRAYRVRLETLLHIPVDASDQDIHELIEAGFSATSVKTLCDLGALSPVACSHIISLNTLNTRLARGQHLSVSESDRLFRHAHITAMAEVLFGDGKKARRWLSKSKARFSGENPIALLSTSPGTRLVEEMLIQVAEGLAF</sequence>
<dbReference type="InterPro" id="IPR024467">
    <property type="entry name" value="Xre/MbcA/ParS-like_toxin-bd"/>
</dbReference>
<evidence type="ECO:0000259" key="1">
    <source>
        <dbReference type="Pfam" id="PF09722"/>
    </source>
</evidence>
<dbReference type="OrthoDB" id="8595277at2"/>
<gene>
    <name evidence="3" type="ORF">BLL42_22265</name>
</gene>
<accession>A0A1J0EQD6</accession>
<name>A0A1J0EQD6_9PSED</name>
<dbReference type="EMBL" id="CP017886">
    <property type="protein sequence ID" value="APC18313.1"/>
    <property type="molecule type" value="Genomic_DNA"/>
</dbReference>
<evidence type="ECO:0000259" key="2">
    <source>
        <dbReference type="Pfam" id="PF20432"/>
    </source>
</evidence>
<dbReference type="InterPro" id="IPR011979">
    <property type="entry name" value="Antitox_Xre"/>
</dbReference>
<organism evidence="3 4">
    <name type="scientific">Pseudomonas frederiksbergensis</name>
    <dbReference type="NCBI Taxonomy" id="104087"/>
    <lineage>
        <taxon>Bacteria</taxon>
        <taxon>Pseudomonadati</taxon>
        <taxon>Pseudomonadota</taxon>
        <taxon>Gammaproteobacteria</taxon>
        <taxon>Pseudomonadales</taxon>
        <taxon>Pseudomonadaceae</taxon>
        <taxon>Pseudomonas</taxon>
    </lineage>
</organism>
<dbReference type="Proteomes" id="UP000182567">
    <property type="component" value="Chromosome"/>
</dbReference>
<dbReference type="RefSeq" id="WP_071554364.1">
    <property type="nucleotide sequence ID" value="NZ_CP017886.1"/>
</dbReference>
<protein>
    <submittedName>
        <fullName evidence="3">Antitoxin</fullName>
    </submittedName>
</protein>
<evidence type="ECO:0000313" key="4">
    <source>
        <dbReference type="Proteomes" id="UP000182567"/>
    </source>
</evidence>